<feature type="compositionally biased region" description="Polar residues" evidence="1">
    <location>
        <begin position="1"/>
        <end position="13"/>
    </location>
</feature>
<dbReference type="PANTHER" id="PTHR14241:SF1">
    <property type="entry name" value="INTERFERON-INDUCED PROTEIN 44-RELATED"/>
    <property type="match status" value="1"/>
</dbReference>
<dbReference type="AlphaFoldDB" id="A0AA88LM91"/>
<dbReference type="PANTHER" id="PTHR14241">
    <property type="entry name" value="INTERFERON-INDUCED PROTEIN 44"/>
    <property type="match status" value="1"/>
</dbReference>
<organism evidence="2 3">
    <name type="scientific">Tachysurus vachellii</name>
    <name type="common">Darkbarbel catfish</name>
    <name type="synonym">Pelteobagrus vachellii</name>
    <dbReference type="NCBI Taxonomy" id="175792"/>
    <lineage>
        <taxon>Eukaryota</taxon>
        <taxon>Metazoa</taxon>
        <taxon>Chordata</taxon>
        <taxon>Craniata</taxon>
        <taxon>Vertebrata</taxon>
        <taxon>Euteleostomi</taxon>
        <taxon>Actinopterygii</taxon>
        <taxon>Neopterygii</taxon>
        <taxon>Teleostei</taxon>
        <taxon>Ostariophysi</taxon>
        <taxon>Siluriformes</taxon>
        <taxon>Bagridae</taxon>
        <taxon>Tachysurus</taxon>
    </lineage>
</organism>
<dbReference type="EMBL" id="JAVHJS010000024">
    <property type="protein sequence ID" value="KAK2817764.1"/>
    <property type="molecule type" value="Genomic_DNA"/>
</dbReference>
<accession>A0AA88LM91</accession>
<dbReference type="InterPro" id="IPR027417">
    <property type="entry name" value="P-loop_NTPase"/>
</dbReference>
<dbReference type="Proteomes" id="UP001187315">
    <property type="component" value="Unassembled WGS sequence"/>
</dbReference>
<protein>
    <recommendedName>
        <fullName evidence="4">Interferon-induced protein 44-like</fullName>
    </recommendedName>
</protein>
<comment type="caution">
    <text evidence="2">The sequence shown here is derived from an EMBL/GenBank/DDBJ whole genome shotgun (WGS) entry which is preliminary data.</text>
</comment>
<gene>
    <name evidence="2" type="ORF">Q7C36_021697</name>
</gene>
<evidence type="ECO:0000313" key="3">
    <source>
        <dbReference type="Proteomes" id="UP001187315"/>
    </source>
</evidence>
<dbReference type="Gene3D" id="3.40.50.300">
    <property type="entry name" value="P-loop containing nucleotide triphosphate hydrolases"/>
    <property type="match status" value="1"/>
</dbReference>
<feature type="region of interest" description="Disordered" evidence="1">
    <location>
        <begin position="1"/>
        <end position="32"/>
    </location>
</feature>
<proteinExistence type="predicted"/>
<dbReference type="CDD" id="cd00882">
    <property type="entry name" value="Ras_like_GTPase"/>
    <property type="match status" value="1"/>
</dbReference>
<name>A0AA88LM91_TACVA</name>
<reference evidence="2" key="1">
    <citation type="submission" date="2023-08" db="EMBL/GenBank/DDBJ databases">
        <title>Pelteobagrus vachellii genome.</title>
        <authorList>
            <person name="Liu H."/>
        </authorList>
    </citation>
    <scope>NUCLEOTIDE SEQUENCE</scope>
    <source>
        <strain evidence="2">PRFRI_2022a</strain>
        <tissue evidence="2">Muscle</tissue>
    </source>
</reference>
<dbReference type="SUPFAM" id="SSF52540">
    <property type="entry name" value="P-loop containing nucleoside triphosphate hydrolases"/>
    <property type="match status" value="1"/>
</dbReference>
<dbReference type="GO" id="GO:0006955">
    <property type="term" value="P:immune response"/>
    <property type="evidence" value="ECO:0007669"/>
    <property type="project" value="TreeGrafter"/>
</dbReference>
<sequence length="300" mass="33741">MGASESTPVQPSPTRIYHSYTPPPPPPSPEYDTPWRAMPWGKKYALEEKLRNFKLNTTDVKFVRILIVGQVGAGKSSFINSINDAFQERITSGALAGSCGTSFTKKYQTHHIKGKDGSRLPFVFNDIMGLECEDGKGICVDDIISALKGLIEEGYNFNPLHRASGKYSKHKPRVSDQTFCLVNVLDANKVSLMDQNFIKKMIRIREAASEYNLPQVIIMTKVDELCPLVKKDIRMVYTSKKIKEKMQECSNALGIPMSHIFPVKNYHEETDTIDDIDLLILKALDQIVNLANDQLENQNS</sequence>
<evidence type="ECO:0000313" key="2">
    <source>
        <dbReference type="EMBL" id="KAK2817764.1"/>
    </source>
</evidence>
<evidence type="ECO:0008006" key="4">
    <source>
        <dbReference type="Google" id="ProtNLM"/>
    </source>
</evidence>
<evidence type="ECO:0000256" key="1">
    <source>
        <dbReference type="SAM" id="MobiDB-lite"/>
    </source>
</evidence>
<keyword evidence="3" id="KW-1185">Reference proteome</keyword>